<name>N6X3L4_9ACTO</name>
<organism evidence="2 3">
    <name type="scientific">Schaalia cardiffensis F0333</name>
    <dbReference type="NCBI Taxonomy" id="888050"/>
    <lineage>
        <taxon>Bacteria</taxon>
        <taxon>Bacillati</taxon>
        <taxon>Actinomycetota</taxon>
        <taxon>Actinomycetes</taxon>
        <taxon>Actinomycetales</taxon>
        <taxon>Actinomycetaceae</taxon>
        <taxon>Schaalia</taxon>
    </lineage>
</organism>
<evidence type="ECO:0000313" key="2">
    <source>
        <dbReference type="EMBL" id="ENO18032.1"/>
    </source>
</evidence>
<sequence length="45" mass="4891">MSSVGLLLTHHREGKAFACFSFSGSPPSDRFRPEGGDLIPEKTVQ</sequence>
<evidence type="ECO:0000256" key="1">
    <source>
        <dbReference type="SAM" id="MobiDB-lite"/>
    </source>
</evidence>
<evidence type="ECO:0000313" key="3">
    <source>
        <dbReference type="Proteomes" id="UP000013015"/>
    </source>
</evidence>
<keyword evidence="3" id="KW-1185">Reference proteome</keyword>
<comment type="caution">
    <text evidence="2">The sequence shown here is derived from an EMBL/GenBank/DDBJ whole genome shotgun (WGS) entry which is preliminary data.</text>
</comment>
<dbReference type="HOGENOM" id="CLU_3194945_0_0_11"/>
<dbReference type="STRING" id="888050.HMPREF9004_1304"/>
<feature type="region of interest" description="Disordered" evidence="1">
    <location>
        <begin position="24"/>
        <end position="45"/>
    </location>
</feature>
<protein>
    <submittedName>
        <fullName evidence="2">Uncharacterized protein</fullName>
    </submittedName>
</protein>
<dbReference type="AlphaFoldDB" id="N6X3L4"/>
<proteinExistence type="predicted"/>
<reference evidence="2 3" key="1">
    <citation type="submission" date="2013-03" db="EMBL/GenBank/DDBJ databases">
        <title>Reference genome for the Human Microbiome Project.</title>
        <authorList>
            <person name="Aqrawi P."/>
            <person name="Ayvaz T."/>
            <person name="Bess C."/>
            <person name="Blankenburg K."/>
            <person name="Coyle M."/>
            <person name="Deng J."/>
            <person name="Forbes L."/>
            <person name="Fowler G."/>
            <person name="Francisco L."/>
            <person name="Fu Q."/>
            <person name="Gibbs R."/>
            <person name="Gross S."/>
            <person name="Gubbala S."/>
            <person name="Hale W."/>
            <person name="Hemphill L."/>
            <person name="Highlander S."/>
            <person name="Hirani K."/>
            <person name="Jackson L."/>
            <person name="Jakkamsetti A."/>
            <person name="Javaid M."/>
            <person name="Jayaseelan J.C."/>
            <person name="Jiang H."/>
            <person name="Joshi V."/>
            <person name="Korchina V."/>
            <person name="Kovar C."/>
            <person name="Lara F."/>
            <person name="Lee S."/>
            <person name="Liu Y."/>
            <person name="Mata R."/>
            <person name="Mathew T."/>
            <person name="Munidasa M."/>
            <person name="Muzny D."/>
            <person name="Nazareth L."/>
            <person name="Ngo R."/>
            <person name="Nguyen L."/>
            <person name="Nguyen N."/>
            <person name="Okwuonu G."/>
            <person name="Ongeri F."/>
            <person name="Palculict T."/>
            <person name="Patil S."/>
            <person name="Petrosino J."/>
            <person name="Pham C."/>
            <person name="Pham P."/>
            <person name="Pu L.-L."/>
            <person name="Qin X."/>
            <person name="Qu J."/>
            <person name="Reid J."/>
            <person name="Ross M."/>
            <person name="Ruth R."/>
            <person name="Saada N."/>
            <person name="San Lucas F."/>
            <person name="Santibanez J."/>
            <person name="Shang Y."/>
            <person name="Simmons D."/>
            <person name="Song X.-Z."/>
            <person name="Tang L.-Y."/>
            <person name="Thornton R."/>
            <person name="Warren J."/>
            <person name="Weissenberger G."/>
            <person name="Wilczek-Boney K."/>
            <person name="Worley K."/>
            <person name="Youmans B."/>
            <person name="Zhang J."/>
            <person name="Zhang L."/>
            <person name="Zhao Z."/>
            <person name="Zhou C."/>
            <person name="Zhu D."/>
            <person name="Zhu Y."/>
        </authorList>
    </citation>
    <scope>NUCLEOTIDE SEQUENCE [LARGE SCALE GENOMIC DNA]</scope>
    <source>
        <strain evidence="2 3">F0333</strain>
    </source>
</reference>
<dbReference type="EMBL" id="AQHZ01000021">
    <property type="protein sequence ID" value="ENO18032.1"/>
    <property type="molecule type" value="Genomic_DNA"/>
</dbReference>
<gene>
    <name evidence="2" type="ORF">HMPREF9004_1304</name>
</gene>
<accession>N6X3L4</accession>
<dbReference type="Proteomes" id="UP000013015">
    <property type="component" value="Unassembled WGS sequence"/>
</dbReference>